<keyword evidence="5" id="KW-0805">Transcription regulation</keyword>
<feature type="region of interest" description="Disordered" evidence="10">
    <location>
        <begin position="70"/>
        <end position="93"/>
    </location>
</feature>
<keyword evidence="9" id="KW-0539">Nucleus</keyword>
<comment type="caution">
    <text evidence="12">The sequence shown here is derived from an EMBL/GenBank/DDBJ whole genome shotgun (WGS) entry which is preliminary data.</text>
</comment>
<keyword evidence="4" id="KW-0862">Zinc</keyword>
<comment type="similarity">
    <text evidence="1">Belongs to the nuclear hormone receptor family. NR1 subfamily.</text>
</comment>
<dbReference type="AlphaFoldDB" id="A0AAV4WKQ4"/>
<dbReference type="GO" id="GO:0000122">
    <property type="term" value="P:negative regulation of transcription by RNA polymerase II"/>
    <property type="evidence" value="ECO:0007669"/>
    <property type="project" value="TreeGrafter"/>
</dbReference>
<dbReference type="GO" id="GO:0045944">
    <property type="term" value="P:positive regulation of transcription by RNA polymerase II"/>
    <property type="evidence" value="ECO:0007669"/>
    <property type="project" value="TreeGrafter"/>
</dbReference>
<evidence type="ECO:0000313" key="12">
    <source>
        <dbReference type="EMBL" id="GIY82439.1"/>
    </source>
</evidence>
<name>A0AAV4WKQ4_9ARAC</name>
<evidence type="ECO:0000313" key="13">
    <source>
        <dbReference type="Proteomes" id="UP001054837"/>
    </source>
</evidence>
<dbReference type="GO" id="GO:0030154">
    <property type="term" value="P:cell differentiation"/>
    <property type="evidence" value="ECO:0007669"/>
    <property type="project" value="TreeGrafter"/>
</dbReference>
<dbReference type="GO" id="GO:0008270">
    <property type="term" value="F:zinc ion binding"/>
    <property type="evidence" value="ECO:0007669"/>
    <property type="project" value="UniProtKB-KW"/>
</dbReference>
<sequence>MGKCGRTLSESVQMANPFGTRGEGPRPLPNQSGDLQGARGPRCRSLSNCDPPGPGHGFRCVLKLPDAMEPFPPPVSSTGAPPPPRRSDDGCPDSNSGRSFAACKVCGDKASGYHYGVTSCEGCKSSNNNRDLLDNVFTLSNIISSQHTAIHFNLDYEISSGDNFITIFLSPWAAPRSLQTPSNPEISKAFSNSAMLLH</sequence>
<dbReference type="Gene3D" id="3.30.50.10">
    <property type="entry name" value="Erythroid Transcription Factor GATA-1, subunit A"/>
    <property type="match status" value="1"/>
</dbReference>
<feature type="domain" description="Nuclear receptor" evidence="11">
    <location>
        <begin position="100"/>
        <end position="125"/>
    </location>
</feature>
<dbReference type="PRINTS" id="PR00047">
    <property type="entry name" value="STROIDFINGER"/>
</dbReference>
<dbReference type="PANTHER" id="PTHR24082:SF473">
    <property type="entry name" value="ECDYSONE-INDUCED PROTEIN 75B, ISOFORM B"/>
    <property type="match status" value="1"/>
</dbReference>
<protein>
    <recommendedName>
        <fullName evidence="11">Nuclear receptor domain-containing protein</fullName>
    </recommendedName>
</protein>
<evidence type="ECO:0000256" key="6">
    <source>
        <dbReference type="ARBA" id="ARBA00023125"/>
    </source>
</evidence>
<dbReference type="Proteomes" id="UP001054837">
    <property type="component" value="Unassembled WGS sequence"/>
</dbReference>
<gene>
    <name evidence="12" type="ORF">CDAR_548441</name>
</gene>
<evidence type="ECO:0000259" key="11">
    <source>
        <dbReference type="PROSITE" id="PS51030"/>
    </source>
</evidence>
<evidence type="ECO:0000256" key="9">
    <source>
        <dbReference type="ARBA" id="ARBA00023242"/>
    </source>
</evidence>
<feature type="compositionally biased region" description="Pro residues" evidence="10">
    <location>
        <begin position="70"/>
        <end position="84"/>
    </location>
</feature>
<dbReference type="PROSITE" id="PS51030">
    <property type="entry name" value="NUCLEAR_REC_DBD_2"/>
    <property type="match status" value="1"/>
</dbReference>
<evidence type="ECO:0000256" key="4">
    <source>
        <dbReference type="ARBA" id="ARBA00022833"/>
    </source>
</evidence>
<dbReference type="InterPro" id="IPR001628">
    <property type="entry name" value="Znf_hrmn_rcpt"/>
</dbReference>
<feature type="region of interest" description="Disordered" evidence="10">
    <location>
        <begin position="1"/>
        <end position="53"/>
    </location>
</feature>
<keyword evidence="6" id="KW-0238">DNA-binding</keyword>
<evidence type="ECO:0000256" key="5">
    <source>
        <dbReference type="ARBA" id="ARBA00023015"/>
    </source>
</evidence>
<organism evidence="12 13">
    <name type="scientific">Caerostris darwini</name>
    <dbReference type="NCBI Taxonomy" id="1538125"/>
    <lineage>
        <taxon>Eukaryota</taxon>
        <taxon>Metazoa</taxon>
        <taxon>Ecdysozoa</taxon>
        <taxon>Arthropoda</taxon>
        <taxon>Chelicerata</taxon>
        <taxon>Arachnida</taxon>
        <taxon>Araneae</taxon>
        <taxon>Araneomorphae</taxon>
        <taxon>Entelegynae</taxon>
        <taxon>Araneoidea</taxon>
        <taxon>Araneidae</taxon>
        <taxon>Caerostris</taxon>
    </lineage>
</organism>
<dbReference type="SMART" id="SM00399">
    <property type="entry name" value="ZnF_C4"/>
    <property type="match status" value="1"/>
</dbReference>
<evidence type="ECO:0000256" key="8">
    <source>
        <dbReference type="ARBA" id="ARBA00023170"/>
    </source>
</evidence>
<dbReference type="Pfam" id="PF00105">
    <property type="entry name" value="zf-C4"/>
    <property type="match status" value="1"/>
</dbReference>
<dbReference type="GO" id="GO:0004879">
    <property type="term" value="F:nuclear receptor activity"/>
    <property type="evidence" value="ECO:0007669"/>
    <property type="project" value="TreeGrafter"/>
</dbReference>
<evidence type="ECO:0000256" key="7">
    <source>
        <dbReference type="ARBA" id="ARBA00023163"/>
    </source>
</evidence>
<keyword evidence="2" id="KW-0479">Metal-binding</keyword>
<dbReference type="InterPro" id="IPR013088">
    <property type="entry name" value="Znf_NHR/GATA"/>
</dbReference>
<reference evidence="12 13" key="1">
    <citation type="submission" date="2021-06" db="EMBL/GenBank/DDBJ databases">
        <title>Caerostris darwini draft genome.</title>
        <authorList>
            <person name="Kono N."/>
            <person name="Arakawa K."/>
        </authorList>
    </citation>
    <scope>NUCLEOTIDE SEQUENCE [LARGE SCALE GENOMIC DNA]</scope>
</reference>
<dbReference type="GO" id="GO:0000978">
    <property type="term" value="F:RNA polymerase II cis-regulatory region sequence-specific DNA binding"/>
    <property type="evidence" value="ECO:0007669"/>
    <property type="project" value="TreeGrafter"/>
</dbReference>
<keyword evidence="8" id="KW-0675">Receptor</keyword>
<evidence type="ECO:0000256" key="3">
    <source>
        <dbReference type="ARBA" id="ARBA00022771"/>
    </source>
</evidence>
<keyword evidence="13" id="KW-1185">Reference proteome</keyword>
<keyword evidence="7" id="KW-0804">Transcription</keyword>
<dbReference type="InterPro" id="IPR050234">
    <property type="entry name" value="Nuclear_hormone_rcpt_NR1"/>
</dbReference>
<evidence type="ECO:0000256" key="10">
    <source>
        <dbReference type="SAM" id="MobiDB-lite"/>
    </source>
</evidence>
<dbReference type="PANTHER" id="PTHR24082">
    <property type="entry name" value="NUCLEAR HORMONE RECEPTOR"/>
    <property type="match status" value="1"/>
</dbReference>
<dbReference type="SUPFAM" id="SSF57716">
    <property type="entry name" value="Glucocorticoid receptor-like (DNA-binding domain)"/>
    <property type="match status" value="1"/>
</dbReference>
<dbReference type="EMBL" id="BPLQ01014724">
    <property type="protein sequence ID" value="GIY82439.1"/>
    <property type="molecule type" value="Genomic_DNA"/>
</dbReference>
<dbReference type="GO" id="GO:0009755">
    <property type="term" value="P:hormone-mediated signaling pathway"/>
    <property type="evidence" value="ECO:0007669"/>
    <property type="project" value="TreeGrafter"/>
</dbReference>
<keyword evidence="3" id="KW-0863">Zinc-finger</keyword>
<proteinExistence type="inferred from homology"/>
<evidence type="ECO:0000256" key="2">
    <source>
        <dbReference type="ARBA" id="ARBA00022723"/>
    </source>
</evidence>
<evidence type="ECO:0000256" key="1">
    <source>
        <dbReference type="ARBA" id="ARBA00008092"/>
    </source>
</evidence>
<accession>A0AAV4WKQ4</accession>